<proteinExistence type="predicted"/>
<protein>
    <submittedName>
        <fullName evidence="2">Glycerol-3-phosphate O-acyltransferase</fullName>
    </submittedName>
</protein>
<dbReference type="EMBL" id="UGTI01000001">
    <property type="protein sequence ID" value="SUB78150.1"/>
    <property type="molecule type" value="Genomic_DNA"/>
</dbReference>
<dbReference type="Pfam" id="PF01553">
    <property type="entry name" value="Acyltransferase"/>
    <property type="match status" value="1"/>
</dbReference>
<dbReference type="PANTHER" id="PTHR30068">
    <property type="entry name" value="URONATE ISOMERASE"/>
    <property type="match status" value="1"/>
</dbReference>
<sequence>MIPEQFNSIRPLNAQEVPEAIEALLNHPAMEAVFNHLSLKKKEIEDISALALTCKNVLEFKQKVATIFIDYISKKTTFSLSLSGRSRLGEDIPCTYISNHRDIILDSAFLNLLLYQIGYKMPQVAIGDNLLIEVWIEQLVRLCGCFIVRRNLEGRSVLTEAKTLSEYMHYNILHGESQWIAQREGRAKDSNDLTQISVLKMLAMGGEGSVVERLAGLNIVPLSVSYEYDPCDYLKAREMQYKRDNANYKKTAQEDALNMQTGLFGYKGRVHFTIAGKLNDILDQVPETLPKQQQYEIVAELINREIFKNYRLYPSNYIALDIMHDNNRYSTHYSAEEKQLFIDYILGQVAKIELEEGYTKDIPFLYACMIKMYATPAMNKEKTIGSFV</sequence>
<keyword evidence="2" id="KW-0012">Acyltransferase</keyword>
<organism evidence="2 3">
    <name type="scientific">Porphyromonas macacae</name>
    <dbReference type="NCBI Taxonomy" id="28115"/>
    <lineage>
        <taxon>Bacteria</taxon>
        <taxon>Pseudomonadati</taxon>
        <taxon>Bacteroidota</taxon>
        <taxon>Bacteroidia</taxon>
        <taxon>Bacteroidales</taxon>
        <taxon>Porphyromonadaceae</taxon>
        <taxon>Porphyromonas</taxon>
    </lineage>
</organism>
<dbReference type="Proteomes" id="UP000254263">
    <property type="component" value="Unassembled WGS sequence"/>
</dbReference>
<evidence type="ECO:0000313" key="3">
    <source>
        <dbReference type="Proteomes" id="UP000254263"/>
    </source>
</evidence>
<gene>
    <name evidence="2" type="ORF">NCTC13100_01303</name>
</gene>
<accession>A0A379DIF0</accession>
<evidence type="ECO:0000259" key="1">
    <source>
        <dbReference type="Pfam" id="PF01553"/>
    </source>
</evidence>
<dbReference type="AlphaFoldDB" id="A0A379DIF0"/>
<dbReference type="GO" id="GO:0019698">
    <property type="term" value="P:D-galacturonate catabolic process"/>
    <property type="evidence" value="ECO:0007669"/>
    <property type="project" value="TreeGrafter"/>
</dbReference>
<name>A0A379DIF0_9PORP</name>
<dbReference type="GO" id="GO:0042840">
    <property type="term" value="P:D-glucuronate catabolic process"/>
    <property type="evidence" value="ECO:0007669"/>
    <property type="project" value="TreeGrafter"/>
</dbReference>
<evidence type="ECO:0000313" key="2">
    <source>
        <dbReference type="EMBL" id="SUB78150.1"/>
    </source>
</evidence>
<dbReference type="RefSeq" id="WP_018361154.1">
    <property type="nucleotide sequence ID" value="NZ_UGTI01000001.1"/>
</dbReference>
<feature type="domain" description="Phospholipid/glycerol acyltransferase" evidence="1">
    <location>
        <begin position="84"/>
        <end position="222"/>
    </location>
</feature>
<reference evidence="2 3" key="1">
    <citation type="submission" date="2018-06" db="EMBL/GenBank/DDBJ databases">
        <authorList>
            <consortium name="Pathogen Informatics"/>
            <person name="Doyle S."/>
        </authorList>
    </citation>
    <scope>NUCLEOTIDE SEQUENCE [LARGE SCALE GENOMIC DNA]</scope>
    <source>
        <strain evidence="2 3">NCTC13100</strain>
    </source>
</reference>
<dbReference type="InterPro" id="IPR002123">
    <property type="entry name" value="Plipid/glycerol_acylTrfase"/>
</dbReference>
<dbReference type="GO" id="GO:0016746">
    <property type="term" value="F:acyltransferase activity"/>
    <property type="evidence" value="ECO:0007669"/>
    <property type="project" value="UniProtKB-KW"/>
</dbReference>
<keyword evidence="2" id="KW-0808">Transferase</keyword>
<dbReference type="PANTHER" id="PTHR30068:SF3">
    <property type="entry name" value="PHOSPHOLIPID_GLYCEROL ACYLTRANSFERASE DOMAIN-CONTAINING PROTEIN"/>
    <property type="match status" value="1"/>
</dbReference>